<reference evidence="2" key="1">
    <citation type="submission" date="2022-12" db="EMBL/GenBank/DDBJ databases">
        <title>Chromosome-Level Genome Assembly of Japanese Cedar (Cryptomeriajaponica D. Don).</title>
        <authorList>
            <person name="Fujino T."/>
            <person name="Yamaguchi K."/>
            <person name="Yokoyama T."/>
            <person name="Hamanaka T."/>
            <person name="Harazono Y."/>
            <person name="Kamada H."/>
            <person name="Kobayashi W."/>
            <person name="Ujino-Ihara T."/>
            <person name="Uchiyama K."/>
            <person name="Matsumoto A."/>
            <person name="Izuno A."/>
            <person name="Tsumura Y."/>
            <person name="Toyoda A."/>
            <person name="Shigenobu S."/>
            <person name="Moriguchi Y."/>
            <person name="Ueno S."/>
            <person name="Kasahara M."/>
        </authorList>
    </citation>
    <scope>NUCLEOTIDE SEQUENCE</scope>
</reference>
<dbReference type="EMBL" id="BSEH01000287">
    <property type="protein sequence ID" value="GLJ58143.1"/>
    <property type="molecule type" value="Genomic_DNA"/>
</dbReference>
<dbReference type="AlphaFoldDB" id="A0AAD3NS56"/>
<accession>A0AAD3NS56</accession>
<dbReference type="Proteomes" id="UP001234787">
    <property type="component" value="Unassembled WGS sequence"/>
</dbReference>
<keyword evidence="3" id="KW-1185">Reference proteome</keyword>
<evidence type="ECO:0000256" key="1">
    <source>
        <dbReference type="SAM" id="MobiDB-lite"/>
    </source>
</evidence>
<comment type="caution">
    <text evidence="2">The sequence shown here is derived from an EMBL/GenBank/DDBJ whole genome shotgun (WGS) entry which is preliminary data.</text>
</comment>
<protein>
    <submittedName>
        <fullName evidence="2">Uncharacterized protein</fullName>
    </submittedName>
</protein>
<proteinExistence type="predicted"/>
<name>A0AAD3NS56_CRYJA</name>
<evidence type="ECO:0000313" key="2">
    <source>
        <dbReference type="EMBL" id="GLJ58143.1"/>
    </source>
</evidence>
<feature type="region of interest" description="Disordered" evidence="1">
    <location>
        <begin position="38"/>
        <end position="73"/>
    </location>
</feature>
<organism evidence="2 3">
    <name type="scientific">Cryptomeria japonica</name>
    <name type="common">Japanese cedar</name>
    <name type="synonym">Cupressus japonica</name>
    <dbReference type="NCBI Taxonomy" id="3369"/>
    <lineage>
        <taxon>Eukaryota</taxon>
        <taxon>Viridiplantae</taxon>
        <taxon>Streptophyta</taxon>
        <taxon>Embryophyta</taxon>
        <taxon>Tracheophyta</taxon>
        <taxon>Spermatophyta</taxon>
        <taxon>Pinopsida</taxon>
        <taxon>Pinidae</taxon>
        <taxon>Conifers II</taxon>
        <taxon>Cupressales</taxon>
        <taxon>Cupressaceae</taxon>
        <taxon>Cryptomeria</taxon>
    </lineage>
</organism>
<sequence length="73" mass="8077">MSSNQVEKPGSNDRCRFISQLVDVVLTIPDQQVVIPPKKNVSNPELTKVPKAARGPSETELRAKAEVEEHAIR</sequence>
<feature type="compositionally biased region" description="Basic and acidic residues" evidence="1">
    <location>
        <begin position="57"/>
        <end position="73"/>
    </location>
</feature>
<evidence type="ECO:0000313" key="3">
    <source>
        <dbReference type="Proteomes" id="UP001234787"/>
    </source>
</evidence>
<gene>
    <name evidence="2" type="ORF">SUGI_1421300</name>
</gene>